<name>A0A6J5L982_9CAUD</name>
<sequence>MSAEDFIEDMFGELEAFYPGSKRKRREPAPKVELDTSWEKDFYKKTLPNGRQLEVYTLGSLAQALNRPIATLRQWMDRKKFPDSPYRLPSKPDKNGKIVEGRRLYSRAMVDVTIELFAKAGLLGTDRIDWTLHQRLTSKIAEAWETIRAEENKTTN</sequence>
<gene>
    <name evidence="1" type="ORF">UFOVP115_57</name>
</gene>
<dbReference type="EMBL" id="LR796236">
    <property type="protein sequence ID" value="CAB4129597.1"/>
    <property type="molecule type" value="Genomic_DNA"/>
</dbReference>
<accession>A0A6J5L982</accession>
<proteinExistence type="predicted"/>
<organism evidence="1">
    <name type="scientific">uncultured Caudovirales phage</name>
    <dbReference type="NCBI Taxonomy" id="2100421"/>
    <lineage>
        <taxon>Viruses</taxon>
        <taxon>Duplodnaviria</taxon>
        <taxon>Heunggongvirae</taxon>
        <taxon>Uroviricota</taxon>
        <taxon>Caudoviricetes</taxon>
        <taxon>Peduoviridae</taxon>
        <taxon>Maltschvirus</taxon>
        <taxon>Maltschvirus maltsch</taxon>
    </lineage>
</organism>
<protein>
    <submittedName>
        <fullName evidence="1">Uncharacterized protein</fullName>
    </submittedName>
</protein>
<reference evidence="1" key="1">
    <citation type="submission" date="2020-04" db="EMBL/GenBank/DDBJ databases">
        <authorList>
            <person name="Chiriac C."/>
            <person name="Salcher M."/>
            <person name="Ghai R."/>
            <person name="Kavagutti S V."/>
        </authorList>
    </citation>
    <scope>NUCLEOTIDE SEQUENCE</scope>
</reference>
<evidence type="ECO:0000313" key="1">
    <source>
        <dbReference type="EMBL" id="CAB4129597.1"/>
    </source>
</evidence>